<dbReference type="GO" id="GO:0004853">
    <property type="term" value="F:uroporphyrinogen decarboxylase activity"/>
    <property type="evidence" value="ECO:0007669"/>
    <property type="project" value="UniProtKB-EC"/>
</dbReference>
<dbReference type="NCBIfam" id="TIGR01464">
    <property type="entry name" value="hemE"/>
    <property type="match status" value="1"/>
</dbReference>
<dbReference type="CDD" id="cd00717">
    <property type="entry name" value="URO-D"/>
    <property type="match status" value="1"/>
</dbReference>
<evidence type="ECO:0000259" key="7">
    <source>
        <dbReference type="PROSITE" id="PS00906"/>
    </source>
</evidence>
<evidence type="ECO:0000256" key="4">
    <source>
        <dbReference type="ARBA" id="ARBA00022793"/>
    </source>
</evidence>
<dbReference type="AlphaFoldDB" id="A0A381R144"/>
<dbReference type="InterPro" id="IPR006361">
    <property type="entry name" value="Uroporphyrinogen_deCO2ase_HemE"/>
</dbReference>
<dbReference type="Gene3D" id="3.20.20.210">
    <property type="match status" value="1"/>
</dbReference>
<evidence type="ECO:0000256" key="5">
    <source>
        <dbReference type="ARBA" id="ARBA00023239"/>
    </source>
</evidence>
<protein>
    <recommendedName>
        <fullName evidence="3">uroporphyrinogen decarboxylase</fullName>
        <ecNumber evidence="3">4.1.1.37</ecNumber>
    </recommendedName>
</protein>
<evidence type="ECO:0000256" key="1">
    <source>
        <dbReference type="ARBA" id="ARBA00004804"/>
    </source>
</evidence>
<dbReference type="PANTHER" id="PTHR21091">
    <property type="entry name" value="METHYLTETRAHYDROFOLATE:HOMOCYSTEINE METHYLTRANSFERASE RELATED"/>
    <property type="match status" value="1"/>
</dbReference>
<dbReference type="PROSITE" id="PS00906">
    <property type="entry name" value="UROD_1"/>
    <property type="match status" value="1"/>
</dbReference>
<dbReference type="Pfam" id="PF01208">
    <property type="entry name" value="URO-D"/>
    <property type="match status" value="1"/>
</dbReference>
<dbReference type="SUPFAM" id="SSF51726">
    <property type="entry name" value="UROD/MetE-like"/>
    <property type="match status" value="1"/>
</dbReference>
<proteinExistence type="inferred from homology"/>
<feature type="domain" description="Uroporphyrinogen decarboxylase (URO-D)" evidence="7">
    <location>
        <begin position="18"/>
        <end position="27"/>
    </location>
</feature>
<dbReference type="UniPathway" id="UPA00251">
    <property type="reaction ID" value="UER00321"/>
</dbReference>
<sequence>MNDLLLRTLRGQDTERRPLWIMRQAGRYLPEYRALRERFSFEELCARPDLAAEVTLMPINRFPLDAAIVFADIMSPISALGINVEFAPGPVINKPLRSKAAVQALSIPTQDEIAPTVLETVRLVKKELSGRVPVLGFTGGPWTLAAYLVQGRGVRDFPALRALAIDKPRVLTELLERLTALSSSYLKGQVESGVDAVQIFETWSGVLSVSDWSLLVKPHLENLLENVGQLGVPCILFMQNATHLLAEMTTLSADGFSVDWRVDMAELRQSLGPQKILQGNLDPAILLAGPESTSRAARRLLQDIPPVGHIVNLGHGILPQTPMESVEALIGVVHSEVQECSRTSASAGEEV</sequence>
<comment type="pathway">
    <text evidence="1">Porphyrin-containing compound metabolism; protoporphyrin-IX biosynthesis; coproporphyrinogen-III from 5-aminolevulinate: step 4/4.</text>
</comment>
<dbReference type="EMBL" id="UINC01001635">
    <property type="protein sequence ID" value="SUZ85431.1"/>
    <property type="molecule type" value="Genomic_DNA"/>
</dbReference>
<name>A0A381R144_9ZZZZ</name>
<evidence type="ECO:0000256" key="6">
    <source>
        <dbReference type="ARBA" id="ARBA00023244"/>
    </source>
</evidence>
<evidence type="ECO:0000313" key="8">
    <source>
        <dbReference type="EMBL" id="SUZ85431.1"/>
    </source>
</evidence>
<dbReference type="EC" id="4.1.1.37" evidence="3"/>
<dbReference type="InterPro" id="IPR038071">
    <property type="entry name" value="UROD/MetE-like_sf"/>
</dbReference>
<evidence type="ECO:0000256" key="3">
    <source>
        <dbReference type="ARBA" id="ARBA00012288"/>
    </source>
</evidence>
<keyword evidence="5" id="KW-0456">Lyase</keyword>
<organism evidence="8">
    <name type="scientific">marine metagenome</name>
    <dbReference type="NCBI Taxonomy" id="408172"/>
    <lineage>
        <taxon>unclassified sequences</taxon>
        <taxon>metagenomes</taxon>
        <taxon>ecological metagenomes</taxon>
    </lineage>
</organism>
<gene>
    <name evidence="8" type="ORF">METZ01_LOCUS38285</name>
</gene>
<dbReference type="GO" id="GO:0005829">
    <property type="term" value="C:cytosol"/>
    <property type="evidence" value="ECO:0007669"/>
    <property type="project" value="TreeGrafter"/>
</dbReference>
<dbReference type="GO" id="GO:0006782">
    <property type="term" value="P:protoporphyrinogen IX biosynthetic process"/>
    <property type="evidence" value="ECO:0007669"/>
    <property type="project" value="UniProtKB-UniPathway"/>
</dbReference>
<evidence type="ECO:0000256" key="2">
    <source>
        <dbReference type="ARBA" id="ARBA00009935"/>
    </source>
</evidence>
<dbReference type="HAMAP" id="MF_00218">
    <property type="entry name" value="URO_D"/>
    <property type="match status" value="1"/>
</dbReference>
<dbReference type="InterPro" id="IPR000257">
    <property type="entry name" value="Uroporphyrinogen_deCOase"/>
</dbReference>
<dbReference type="PANTHER" id="PTHR21091:SF169">
    <property type="entry name" value="UROPORPHYRINOGEN DECARBOXYLASE"/>
    <property type="match status" value="1"/>
</dbReference>
<reference evidence="8" key="1">
    <citation type="submission" date="2018-05" db="EMBL/GenBank/DDBJ databases">
        <authorList>
            <person name="Lanie J.A."/>
            <person name="Ng W.-L."/>
            <person name="Kazmierczak K.M."/>
            <person name="Andrzejewski T.M."/>
            <person name="Davidsen T.M."/>
            <person name="Wayne K.J."/>
            <person name="Tettelin H."/>
            <person name="Glass J.I."/>
            <person name="Rusch D."/>
            <person name="Podicherti R."/>
            <person name="Tsui H.-C.T."/>
            <person name="Winkler M.E."/>
        </authorList>
    </citation>
    <scope>NUCLEOTIDE SEQUENCE</scope>
</reference>
<keyword evidence="6" id="KW-0627">Porphyrin biosynthesis</keyword>
<accession>A0A381R144</accession>
<comment type="similarity">
    <text evidence="2">Belongs to the uroporphyrinogen decarboxylase family.</text>
</comment>
<keyword evidence="4" id="KW-0210">Decarboxylase</keyword>